<keyword evidence="3 8" id="KW-1134">Transmembrane beta strand</keyword>
<evidence type="ECO:0000256" key="2">
    <source>
        <dbReference type="ARBA" id="ARBA00022448"/>
    </source>
</evidence>
<dbReference type="PANTHER" id="PTHR30069:SF28">
    <property type="entry name" value="TONB-DEPENDENT RECEPTOR YNCD-RELATED"/>
    <property type="match status" value="1"/>
</dbReference>
<feature type="region of interest" description="Disordered" evidence="10">
    <location>
        <begin position="1"/>
        <end position="40"/>
    </location>
</feature>
<evidence type="ECO:0000256" key="9">
    <source>
        <dbReference type="RuleBase" id="RU003357"/>
    </source>
</evidence>
<dbReference type="InterPro" id="IPR036942">
    <property type="entry name" value="Beta-barrel_TonB_sf"/>
</dbReference>
<dbReference type="PROSITE" id="PS52016">
    <property type="entry name" value="TONB_DEPENDENT_REC_3"/>
    <property type="match status" value="1"/>
</dbReference>
<dbReference type="Gene3D" id="2.40.170.20">
    <property type="entry name" value="TonB-dependent receptor, beta-barrel domain"/>
    <property type="match status" value="1"/>
</dbReference>
<evidence type="ECO:0000256" key="4">
    <source>
        <dbReference type="ARBA" id="ARBA00022692"/>
    </source>
</evidence>
<dbReference type="InterPro" id="IPR000531">
    <property type="entry name" value="Beta-barrel_TonB"/>
</dbReference>
<keyword evidence="7 8" id="KW-0998">Cell outer membrane</keyword>
<evidence type="ECO:0000256" key="3">
    <source>
        <dbReference type="ARBA" id="ARBA00022452"/>
    </source>
</evidence>
<dbReference type="GO" id="GO:0015344">
    <property type="term" value="F:siderophore uptake transmembrane transporter activity"/>
    <property type="evidence" value="ECO:0007669"/>
    <property type="project" value="TreeGrafter"/>
</dbReference>
<dbReference type="Proteomes" id="UP000559860">
    <property type="component" value="Unassembled WGS sequence"/>
</dbReference>
<keyword evidence="2 8" id="KW-0813">Transport</keyword>
<keyword evidence="13" id="KW-0675">Receptor</keyword>
<feature type="domain" description="TonB-dependent receptor-like beta-barrel" evidence="11">
    <location>
        <begin position="217"/>
        <end position="677"/>
    </location>
</feature>
<dbReference type="SUPFAM" id="SSF56935">
    <property type="entry name" value="Porins"/>
    <property type="match status" value="1"/>
</dbReference>
<proteinExistence type="inferred from homology"/>
<reference evidence="13 14" key="1">
    <citation type="submission" date="2020-04" db="EMBL/GenBank/DDBJ databases">
        <title>Description of novel Gluconacetobacter.</title>
        <authorList>
            <person name="Sombolestani A."/>
        </authorList>
    </citation>
    <scope>NUCLEOTIDE SEQUENCE [LARGE SCALE GENOMIC DNA]</scope>
    <source>
        <strain evidence="13 14">LMG 27801</strain>
    </source>
</reference>
<dbReference type="InterPro" id="IPR037066">
    <property type="entry name" value="Plug_dom_sf"/>
</dbReference>
<evidence type="ECO:0000313" key="13">
    <source>
        <dbReference type="EMBL" id="MBB2168074.1"/>
    </source>
</evidence>
<keyword evidence="14" id="KW-1185">Reference proteome</keyword>
<name>A0A7W4NVY7_9PROT</name>
<feature type="domain" description="TonB-dependent receptor plug" evidence="12">
    <location>
        <begin position="67"/>
        <end position="177"/>
    </location>
</feature>
<comment type="caution">
    <text evidence="13">The sequence shown here is derived from an EMBL/GenBank/DDBJ whole genome shotgun (WGS) entry which is preliminary data.</text>
</comment>
<dbReference type="Gene3D" id="2.170.130.10">
    <property type="entry name" value="TonB-dependent receptor, plug domain"/>
    <property type="match status" value="1"/>
</dbReference>
<protein>
    <submittedName>
        <fullName evidence="13">TonB-dependent receptor</fullName>
    </submittedName>
</protein>
<evidence type="ECO:0000259" key="12">
    <source>
        <dbReference type="Pfam" id="PF07715"/>
    </source>
</evidence>
<evidence type="ECO:0000256" key="5">
    <source>
        <dbReference type="ARBA" id="ARBA00023077"/>
    </source>
</evidence>
<evidence type="ECO:0000256" key="8">
    <source>
        <dbReference type="PROSITE-ProRule" id="PRU01360"/>
    </source>
</evidence>
<dbReference type="InterPro" id="IPR012910">
    <property type="entry name" value="Plug_dom"/>
</dbReference>
<organism evidence="13 14">
    <name type="scientific">Gluconacetobacter aggeris</name>
    <dbReference type="NCBI Taxonomy" id="1286186"/>
    <lineage>
        <taxon>Bacteria</taxon>
        <taxon>Pseudomonadati</taxon>
        <taxon>Pseudomonadota</taxon>
        <taxon>Alphaproteobacteria</taxon>
        <taxon>Acetobacterales</taxon>
        <taxon>Acetobacteraceae</taxon>
        <taxon>Gluconacetobacter</taxon>
    </lineage>
</organism>
<evidence type="ECO:0000259" key="11">
    <source>
        <dbReference type="Pfam" id="PF00593"/>
    </source>
</evidence>
<evidence type="ECO:0000256" key="10">
    <source>
        <dbReference type="SAM" id="MobiDB-lite"/>
    </source>
</evidence>
<keyword evidence="6 8" id="KW-0472">Membrane</keyword>
<feature type="compositionally biased region" description="Polar residues" evidence="10">
    <location>
        <begin position="1"/>
        <end position="29"/>
    </location>
</feature>
<comment type="subcellular location">
    <subcellularLocation>
        <location evidence="1 8">Cell outer membrane</location>
        <topology evidence="1 8">Multi-pass membrane protein</topology>
    </subcellularLocation>
</comment>
<dbReference type="InterPro" id="IPR039426">
    <property type="entry name" value="TonB-dep_rcpt-like"/>
</dbReference>
<gene>
    <name evidence="13" type="ORF">HLH36_06850</name>
</gene>
<dbReference type="EMBL" id="JABEQD010000003">
    <property type="protein sequence ID" value="MBB2168074.1"/>
    <property type="molecule type" value="Genomic_DNA"/>
</dbReference>
<dbReference type="Pfam" id="PF00593">
    <property type="entry name" value="TonB_dep_Rec_b-barrel"/>
    <property type="match status" value="1"/>
</dbReference>
<dbReference type="AlphaFoldDB" id="A0A7W4NVY7"/>
<sequence>MQSSSNAGGRSVASSATGQGAQKRAAQTPNHDDDMEGMYHGGARATDAEEVQVTGMSSVRRAAARLISVPGGTSVVDSKMILRQRTSTIGDWLAFQPGVYAPAATGDNDVHLSIRGSGIQAGTGSARVGTLVLLDDLPATRIGGAPMELMEPLGMQYMEIYRGGNGFDLGSTLLGGAINMHTLTGYDAKTYQARVEAGSFGYVKEQLSSGKVIGKSDYYISVTNSYRGGYQKNTKISNFGINFNYGYRFNDAVDTRFFFRYRQSYEGQPNYLTRAQIAENPRQARPGYYNTYTILPGTKYFGDRTRIRIDDKSNLLIGFTYIDAPMNHGLPTLQLPMNVIGANGVVNYTRKDNIAGHKSNTTIGVYTTVDVGYNVYNYHVRSTSAYAAYGLPFGALVNSWHRGGSNTIWHISNDTEVYKNLWLTAGGALSYMPRSTTTTYPVHSHFSVDPLYFAPRGGFRYQITPDIRVYGNVTRSVQSATDNDFLSGSRYQSGPATGLTEGYQRLTPQTATTFEIGSEGTFKGQHWSISYYHSAVRNELLSVMTATSALYNTAVLSNASPTTHQGVEVGLSHKLYQWNGNSIYLMHAYTYQDFRYNHDPNFGHNRLPGIPEHLYQAQLHADFNNGFYSSFDVEAASSVYATYDNKAKAAAYHIYNLTFGYLWPKKSRRVYFQLHNLTNKHYASAVIPVYTATHGDAAAEMPGDGFGVFAGIDVGFN</sequence>
<dbReference type="GO" id="GO:0044718">
    <property type="term" value="P:siderophore transmembrane transport"/>
    <property type="evidence" value="ECO:0007669"/>
    <property type="project" value="TreeGrafter"/>
</dbReference>
<evidence type="ECO:0000313" key="14">
    <source>
        <dbReference type="Proteomes" id="UP000559860"/>
    </source>
</evidence>
<evidence type="ECO:0000256" key="7">
    <source>
        <dbReference type="ARBA" id="ARBA00023237"/>
    </source>
</evidence>
<evidence type="ECO:0000256" key="6">
    <source>
        <dbReference type="ARBA" id="ARBA00023136"/>
    </source>
</evidence>
<accession>A0A7W4NVY7</accession>
<dbReference type="GO" id="GO:0009279">
    <property type="term" value="C:cell outer membrane"/>
    <property type="evidence" value="ECO:0007669"/>
    <property type="project" value="UniProtKB-SubCell"/>
</dbReference>
<evidence type="ECO:0000256" key="1">
    <source>
        <dbReference type="ARBA" id="ARBA00004571"/>
    </source>
</evidence>
<comment type="similarity">
    <text evidence="8 9">Belongs to the TonB-dependent receptor family.</text>
</comment>
<keyword evidence="5 9" id="KW-0798">TonB box</keyword>
<dbReference type="PANTHER" id="PTHR30069">
    <property type="entry name" value="TONB-DEPENDENT OUTER MEMBRANE RECEPTOR"/>
    <property type="match status" value="1"/>
</dbReference>
<keyword evidence="4 8" id="KW-0812">Transmembrane</keyword>
<dbReference type="Pfam" id="PF07715">
    <property type="entry name" value="Plug"/>
    <property type="match status" value="1"/>
</dbReference>